<comment type="caution">
    <text evidence="1">The sequence shown here is derived from an EMBL/GenBank/DDBJ whole genome shotgun (WGS) entry which is preliminary data.</text>
</comment>
<accession>A0A9D1WXA1</accession>
<reference evidence="1" key="2">
    <citation type="submission" date="2021-04" db="EMBL/GenBank/DDBJ databases">
        <authorList>
            <person name="Gilroy R."/>
        </authorList>
    </citation>
    <scope>NUCLEOTIDE SEQUENCE</scope>
    <source>
        <strain evidence="1">CHK191-13928</strain>
    </source>
</reference>
<dbReference type="PIRSF" id="PIRSF008546">
    <property type="entry name" value="UCP008546"/>
    <property type="match status" value="1"/>
</dbReference>
<gene>
    <name evidence="1" type="ORF">H9735_10440</name>
</gene>
<dbReference type="SUPFAM" id="SSF140736">
    <property type="entry name" value="Rv1873-like"/>
    <property type="match status" value="1"/>
</dbReference>
<dbReference type="EMBL" id="DXEM01000032">
    <property type="protein sequence ID" value="HIX68520.1"/>
    <property type="molecule type" value="Genomic_DNA"/>
</dbReference>
<evidence type="ECO:0000313" key="2">
    <source>
        <dbReference type="Proteomes" id="UP000886721"/>
    </source>
</evidence>
<dbReference type="AlphaFoldDB" id="A0A9D1WXA1"/>
<organism evidence="1 2">
    <name type="scientific">Candidatus Anaerostipes excrementavium</name>
    <dbReference type="NCBI Taxonomy" id="2838463"/>
    <lineage>
        <taxon>Bacteria</taxon>
        <taxon>Bacillati</taxon>
        <taxon>Bacillota</taxon>
        <taxon>Clostridia</taxon>
        <taxon>Lachnospirales</taxon>
        <taxon>Lachnospiraceae</taxon>
        <taxon>Anaerostipes</taxon>
    </lineage>
</organism>
<dbReference type="Proteomes" id="UP000886721">
    <property type="component" value="Unassembled WGS sequence"/>
</dbReference>
<dbReference type="InterPro" id="IPR036287">
    <property type="entry name" value="Rv1873-like_sf"/>
</dbReference>
<reference evidence="1" key="1">
    <citation type="journal article" date="2021" name="PeerJ">
        <title>Extensive microbial diversity within the chicken gut microbiome revealed by metagenomics and culture.</title>
        <authorList>
            <person name="Gilroy R."/>
            <person name="Ravi A."/>
            <person name="Getino M."/>
            <person name="Pursley I."/>
            <person name="Horton D.L."/>
            <person name="Alikhan N.F."/>
            <person name="Baker D."/>
            <person name="Gharbi K."/>
            <person name="Hall N."/>
            <person name="Watson M."/>
            <person name="Adriaenssens E.M."/>
            <person name="Foster-Nyarko E."/>
            <person name="Jarju S."/>
            <person name="Secka A."/>
            <person name="Antonio M."/>
            <person name="Oren A."/>
            <person name="Chaudhuri R.R."/>
            <person name="La Ragione R."/>
            <person name="Hildebrand F."/>
            <person name="Pallen M.J."/>
        </authorList>
    </citation>
    <scope>NUCLEOTIDE SEQUENCE</scope>
    <source>
        <strain evidence="1">CHK191-13928</strain>
    </source>
</reference>
<evidence type="ECO:0000313" key="1">
    <source>
        <dbReference type="EMBL" id="HIX68520.1"/>
    </source>
</evidence>
<proteinExistence type="predicted"/>
<name>A0A9D1WXA1_9FIRM</name>
<sequence>MNLERFHKAQENSYSAALAEIKNGRKYSCWMWYVFPQLSGLGQSPTARFYGISDLEEAREYLKDEILGSRLIEISNALLALVSNDAYEIFGFPDDLKLKSSMTLFALADPNLDIFQKVLDKFFGGERDENTIRLLEQRKSSE</sequence>
<dbReference type="InterPro" id="IPR014937">
    <property type="entry name" value="DUF1810"/>
</dbReference>
<dbReference type="Pfam" id="PF08837">
    <property type="entry name" value="DUF1810"/>
    <property type="match status" value="1"/>
</dbReference>
<protein>
    <submittedName>
        <fullName evidence="1">DUF1810 domain-containing protein</fullName>
    </submittedName>
</protein>
<dbReference type="Gene3D" id="1.25.40.380">
    <property type="entry name" value="Protein of unknown function DUF1810"/>
    <property type="match status" value="1"/>
</dbReference>